<accession>A0A1B9P3K0</accession>
<keyword evidence="1" id="KW-0472">Membrane</keyword>
<evidence type="ECO:0000256" key="1">
    <source>
        <dbReference type="SAM" id="Phobius"/>
    </source>
</evidence>
<name>A0A1B9P3K0_ALILO</name>
<keyword evidence="1" id="KW-1133">Transmembrane helix</keyword>
<gene>
    <name evidence="2" type="ORF">A6E04_04035</name>
</gene>
<evidence type="ECO:0000313" key="3">
    <source>
        <dbReference type="Proteomes" id="UP000093523"/>
    </source>
</evidence>
<feature type="transmembrane region" description="Helical" evidence="1">
    <location>
        <begin position="6"/>
        <end position="23"/>
    </location>
</feature>
<dbReference type="STRING" id="688.A6E04_04035"/>
<proteinExistence type="predicted"/>
<dbReference type="EMBL" id="MAJU01000004">
    <property type="protein sequence ID" value="OCH23080.1"/>
    <property type="molecule type" value="Genomic_DNA"/>
</dbReference>
<evidence type="ECO:0000313" key="2">
    <source>
        <dbReference type="EMBL" id="OCH23080.1"/>
    </source>
</evidence>
<dbReference type="RefSeq" id="WP_065609571.1">
    <property type="nucleotide sequence ID" value="NZ_CAWMPN010000004.1"/>
</dbReference>
<comment type="caution">
    <text evidence="2">The sequence shown here is derived from an EMBL/GenBank/DDBJ whole genome shotgun (WGS) entry which is preliminary data.</text>
</comment>
<protein>
    <submittedName>
        <fullName evidence="2">Multidrug transporter</fullName>
    </submittedName>
</protein>
<feature type="transmembrane region" description="Helical" evidence="1">
    <location>
        <begin position="190"/>
        <end position="212"/>
    </location>
</feature>
<reference evidence="2 3" key="1">
    <citation type="submission" date="2016-06" db="EMBL/GenBank/DDBJ databases">
        <authorList>
            <person name="Kjaerup R.B."/>
            <person name="Dalgaard T.S."/>
            <person name="Juul-Madsen H.R."/>
        </authorList>
    </citation>
    <scope>NUCLEOTIDE SEQUENCE [LARGE SCALE GENOMIC DNA]</scope>
    <source>
        <strain evidence="2 3">1S159</strain>
    </source>
</reference>
<keyword evidence="1" id="KW-0812">Transmembrane</keyword>
<dbReference type="AlphaFoldDB" id="A0A1B9P3K0"/>
<dbReference type="Proteomes" id="UP000093523">
    <property type="component" value="Unassembled WGS sequence"/>
</dbReference>
<dbReference type="Gene3D" id="1.10.3730.20">
    <property type="match status" value="1"/>
</dbReference>
<feature type="transmembrane region" description="Helical" evidence="1">
    <location>
        <begin position="65"/>
        <end position="87"/>
    </location>
</feature>
<feature type="transmembrane region" description="Helical" evidence="1">
    <location>
        <begin position="283"/>
        <end position="299"/>
    </location>
</feature>
<organism evidence="2 3">
    <name type="scientific">Aliivibrio logei</name>
    <name type="common">Vibrio logei</name>
    <dbReference type="NCBI Taxonomy" id="688"/>
    <lineage>
        <taxon>Bacteria</taxon>
        <taxon>Pseudomonadati</taxon>
        <taxon>Pseudomonadota</taxon>
        <taxon>Gammaproteobacteria</taxon>
        <taxon>Vibrionales</taxon>
        <taxon>Vibrionaceae</taxon>
        <taxon>Aliivibrio</taxon>
    </lineage>
</organism>
<feature type="transmembrane region" description="Helical" evidence="1">
    <location>
        <begin position="256"/>
        <end position="276"/>
    </location>
</feature>
<feature type="transmembrane region" description="Helical" evidence="1">
    <location>
        <begin position="99"/>
        <end position="117"/>
    </location>
</feature>
<sequence length="300" mass="33396">MTVIASILVIFSAFLHAGWNLIGKSNQGSGFAFFFTCSVAPAILLTPYLYWFFSQIEFVSLSSYFWLLLSVSGFFQVIYLYGLSLAYQTSDIGVVYPMARALPVLMVGVGTAVLGQSVSFEQWMGFGLITVGCLLTPITHLTQLRMKAYFKRSLLWAFVAAIGTTGYSIIDKTALHELNDNVGEIHSAVYIAIFYLGIQFWAIVLWLSVWFFVSGRRHEFSHAWRFKKKGTIAGVMMASTYGLVLFAMTMVDNVSYVVALRQVSIVFGLVMGIIFLHEKWYPIRGAGVVAVLLGLLISLD</sequence>
<feature type="transmembrane region" description="Helical" evidence="1">
    <location>
        <begin position="153"/>
        <end position="170"/>
    </location>
</feature>
<feature type="transmembrane region" description="Helical" evidence="1">
    <location>
        <begin position="232"/>
        <end position="250"/>
    </location>
</feature>
<dbReference type="OrthoDB" id="9783707at2"/>
<dbReference type="SUPFAM" id="SSF103481">
    <property type="entry name" value="Multidrug resistance efflux transporter EmrE"/>
    <property type="match status" value="2"/>
</dbReference>
<feature type="transmembrane region" description="Helical" evidence="1">
    <location>
        <begin position="30"/>
        <end position="53"/>
    </location>
</feature>
<feature type="transmembrane region" description="Helical" evidence="1">
    <location>
        <begin position="123"/>
        <end position="141"/>
    </location>
</feature>
<dbReference type="InterPro" id="IPR037185">
    <property type="entry name" value="EmrE-like"/>
</dbReference>